<evidence type="ECO:0000313" key="2">
    <source>
        <dbReference type="Proteomes" id="UP000195305"/>
    </source>
</evidence>
<gene>
    <name evidence="1" type="ORF">B5E75_07310</name>
</gene>
<name>A0A1Y4SWF5_9FIRM</name>
<dbReference type="RefSeq" id="WP_087358098.1">
    <property type="nucleotide sequence ID" value="NZ_NFLJ01000018.1"/>
</dbReference>
<comment type="caution">
    <text evidence="1">The sequence shown here is derived from an EMBL/GenBank/DDBJ whole genome shotgun (WGS) entry which is preliminary data.</text>
</comment>
<dbReference type="Proteomes" id="UP000195305">
    <property type="component" value="Unassembled WGS sequence"/>
</dbReference>
<reference evidence="1 2" key="1">
    <citation type="journal article" date="2018" name="BMC Genomics">
        <title>Whole genome sequencing and function prediction of 133 gut anaerobes isolated from chicken caecum in pure cultures.</title>
        <authorList>
            <person name="Medvecky M."/>
            <person name="Cejkova D."/>
            <person name="Polansky O."/>
            <person name="Karasova D."/>
            <person name="Kubasova T."/>
            <person name="Cizek A."/>
            <person name="Rychlik I."/>
        </authorList>
    </citation>
    <scope>NUCLEOTIDE SEQUENCE [LARGE SCALE GENOMIC DNA]</scope>
    <source>
        <strain evidence="1 2">An13</strain>
    </source>
</reference>
<proteinExistence type="predicted"/>
<sequence>MKKYFVFLMTIIMLCGCTHNKQYDKDFQVGFIITTEKKKDSDIVYLDNDLNEIYRQNEKLPTLGDSMNIPMIKDGKMTLVPNGLYLDNNEQKVTSLDFKTGKLETYDVPKFNILNAIIKNDYIH</sequence>
<evidence type="ECO:0000313" key="1">
    <source>
        <dbReference type="EMBL" id="OUQ34277.1"/>
    </source>
</evidence>
<accession>A0A1Y4SWF5</accession>
<keyword evidence="2" id="KW-1185">Reference proteome</keyword>
<dbReference type="PROSITE" id="PS51257">
    <property type="entry name" value="PROKAR_LIPOPROTEIN"/>
    <property type="match status" value="1"/>
</dbReference>
<dbReference type="EMBL" id="NFLJ01000018">
    <property type="protein sequence ID" value="OUQ34277.1"/>
    <property type="molecule type" value="Genomic_DNA"/>
</dbReference>
<dbReference type="AlphaFoldDB" id="A0A1Y4SWF5"/>
<protein>
    <recommendedName>
        <fullName evidence="3">Lipoprotein</fullName>
    </recommendedName>
</protein>
<organism evidence="1 2">
    <name type="scientific">Massilimicrobiota timonensis</name>
    <dbReference type="NCBI Taxonomy" id="1776392"/>
    <lineage>
        <taxon>Bacteria</taxon>
        <taxon>Bacillati</taxon>
        <taxon>Bacillota</taxon>
        <taxon>Erysipelotrichia</taxon>
        <taxon>Erysipelotrichales</taxon>
        <taxon>Erysipelotrichaceae</taxon>
        <taxon>Massilimicrobiota</taxon>
    </lineage>
</organism>
<evidence type="ECO:0008006" key="3">
    <source>
        <dbReference type="Google" id="ProtNLM"/>
    </source>
</evidence>